<dbReference type="InterPro" id="IPR012347">
    <property type="entry name" value="Ferritin-like"/>
</dbReference>
<comment type="subcellular location">
    <subcellularLocation>
        <location evidence="5">Autolysosome</location>
    </subcellularLocation>
</comment>
<feature type="domain" description="Ferritin-like diiron" evidence="7">
    <location>
        <begin position="7"/>
        <end position="129"/>
    </location>
</feature>
<dbReference type="InterPro" id="IPR009040">
    <property type="entry name" value="Ferritin-like_diiron"/>
</dbReference>
<dbReference type="GO" id="GO:0008199">
    <property type="term" value="F:ferric iron binding"/>
    <property type="evidence" value="ECO:0007669"/>
    <property type="project" value="InterPro"/>
</dbReference>
<dbReference type="PANTHER" id="PTHR11431:SF47">
    <property type="entry name" value="FERRITIN LIGHT CHAIN"/>
    <property type="match status" value="1"/>
</dbReference>
<dbReference type="Gene3D" id="1.20.1260.10">
    <property type="match status" value="1"/>
</dbReference>
<evidence type="ECO:0000256" key="6">
    <source>
        <dbReference type="RuleBase" id="RU361145"/>
    </source>
</evidence>
<evidence type="ECO:0000313" key="9">
    <source>
        <dbReference type="Proteomes" id="UP000694414"/>
    </source>
</evidence>
<dbReference type="GO" id="GO:0044754">
    <property type="term" value="C:autolysosome"/>
    <property type="evidence" value="ECO:0007669"/>
    <property type="project" value="UniProtKB-SubCell"/>
</dbReference>
<protein>
    <recommendedName>
        <fullName evidence="6">Ferritin</fullName>
    </recommendedName>
</protein>
<comment type="function">
    <text evidence="6">Stores iron in a soluble, non-toxic, readily available form. Important for iron homeostasis. Iron is taken up in the ferrous form and deposited as ferric hydroxides after oxidation.</text>
</comment>
<reference evidence="8" key="2">
    <citation type="submission" date="2025-09" db="UniProtKB">
        <authorList>
            <consortium name="Ensembl"/>
        </authorList>
    </citation>
    <scope>IDENTIFICATION</scope>
</reference>
<evidence type="ECO:0000256" key="4">
    <source>
        <dbReference type="ARBA" id="ARBA00023004"/>
    </source>
</evidence>
<keyword evidence="9" id="KW-1185">Reference proteome</keyword>
<proteinExistence type="inferred from homology"/>
<dbReference type="PANTHER" id="PTHR11431">
    <property type="entry name" value="FERRITIN"/>
    <property type="match status" value="1"/>
</dbReference>
<dbReference type="GO" id="GO:0006879">
    <property type="term" value="P:intracellular iron ion homeostasis"/>
    <property type="evidence" value="ECO:0007669"/>
    <property type="project" value="UniProtKB-KW"/>
</dbReference>
<keyword evidence="2 6" id="KW-0409">Iron storage</keyword>
<name>A0A8C9DFF4_PROSS</name>
<dbReference type="InterPro" id="IPR001519">
    <property type="entry name" value="Ferritin"/>
</dbReference>
<evidence type="ECO:0000256" key="1">
    <source>
        <dbReference type="ARBA" id="ARBA00007513"/>
    </source>
</evidence>
<dbReference type="GO" id="GO:0006826">
    <property type="term" value="P:iron ion transport"/>
    <property type="evidence" value="ECO:0007669"/>
    <property type="project" value="InterPro"/>
</dbReference>
<sequence>MSSRVRENYSTEGVAAVNRLANLRLRASYTYLSLGHCFGHHDVALEGVGHFFRESAEEKRQGTEHLLKMQKQRGGRVLFQDARKPCQDERATTLDARQGKPPALWRRACPGFCPRRPPTLWLPGESLPG</sequence>
<dbReference type="Proteomes" id="UP000694414">
    <property type="component" value="Unplaced"/>
</dbReference>
<accession>A0A8C9DFF4</accession>
<evidence type="ECO:0000259" key="7">
    <source>
        <dbReference type="PROSITE" id="PS50905"/>
    </source>
</evidence>
<evidence type="ECO:0000313" key="8">
    <source>
        <dbReference type="Ensembl" id="ENSPSMP00000005682.1"/>
    </source>
</evidence>
<dbReference type="Pfam" id="PF00210">
    <property type="entry name" value="Ferritin"/>
    <property type="match status" value="1"/>
</dbReference>
<comment type="similarity">
    <text evidence="1 6">Belongs to the ferritin family.</text>
</comment>
<dbReference type="PROSITE" id="PS50905">
    <property type="entry name" value="FERRITIN_LIKE"/>
    <property type="match status" value="1"/>
</dbReference>
<dbReference type="InterPro" id="IPR008331">
    <property type="entry name" value="Ferritin_DPS_dom"/>
</dbReference>
<evidence type="ECO:0000256" key="2">
    <source>
        <dbReference type="ARBA" id="ARBA00022434"/>
    </source>
</evidence>
<keyword evidence="3 6" id="KW-0479">Metal-binding</keyword>
<dbReference type="AlphaFoldDB" id="A0A8C9DFF4"/>
<dbReference type="GeneTree" id="ENSGT00940000153096"/>
<dbReference type="InterPro" id="IPR009078">
    <property type="entry name" value="Ferritin-like_SF"/>
</dbReference>
<evidence type="ECO:0000256" key="3">
    <source>
        <dbReference type="ARBA" id="ARBA00022723"/>
    </source>
</evidence>
<dbReference type="SUPFAM" id="SSF47240">
    <property type="entry name" value="Ferritin-like"/>
    <property type="match status" value="1"/>
</dbReference>
<dbReference type="Ensembl" id="ENSPSMT00000006761.1">
    <property type="protein sequence ID" value="ENSPSMP00000005682.1"/>
    <property type="gene ID" value="ENSPSMG00000004324.1"/>
</dbReference>
<keyword evidence="4 6" id="KW-0408">Iron</keyword>
<organism evidence="8 9">
    <name type="scientific">Prolemur simus</name>
    <name type="common">Greater bamboo lemur</name>
    <name type="synonym">Hapalemur simus</name>
    <dbReference type="NCBI Taxonomy" id="1328070"/>
    <lineage>
        <taxon>Eukaryota</taxon>
        <taxon>Metazoa</taxon>
        <taxon>Chordata</taxon>
        <taxon>Craniata</taxon>
        <taxon>Vertebrata</taxon>
        <taxon>Euteleostomi</taxon>
        <taxon>Mammalia</taxon>
        <taxon>Eutheria</taxon>
        <taxon>Euarchontoglires</taxon>
        <taxon>Primates</taxon>
        <taxon>Strepsirrhini</taxon>
        <taxon>Lemuriformes</taxon>
        <taxon>Lemuridae</taxon>
        <taxon>Prolemur</taxon>
    </lineage>
</organism>
<reference evidence="8" key="1">
    <citation type="submission" date="2025-08" db="UniProtKB">
        <authorList>
            <consortium name="Ensembl"/>
        </authorList>
    </citation>
    <scope>IDENTIFICATION</scope>
</reference>
<dbReference type="GO" id="GO:0008198">
    <property type="term" value="F:ferrous iron binding"/>
    <property type="evidence" value="ECO:0007669"/>
    <property type="project" value="TreeGrafter"/>
</dbReference>
<evidence type="ECO:0000256" key="5">
    <source>
        <dbReference type="ARBA" id="ARBA00044942"/>
    </source>
</evidence>